<evidence type="ECO:0000313" key="2">
    <source>
        <dbReference type="Proteomes" id="UP000735302"/>
    </source>
</evidence>
<reference evidence="1 2" key="1">
    <citation type="journal article" date="2021" name="Elife">
        <title>Chloroplast acquisition without the gene transfer in kleptoplastic sea slugs, Plakobranchus ocellatus.</title>
        <authorList>
            <person name="Maeda T."/>
            <person name="Takahashi S."/>
            <person name="Yoshida T."/>
            <person name="Shimamura S."/>
            <person name="Takaki Y."/>
            <person name="Nagai Y."/>
            <person name="Toyoda A."/>
            <person name="Suzuki Y."/>
            <person name="Arimoto A."/>
            <person name="Ishii H."/>
            <person name="Satoh N."/>
            <person name="Nishiyama T."/>
            <person name="Hasebe M."/>
            <person name="Maruyama T."/>
            <person name="Minagawa J."/>
            <person name="Obokata J."/>
            <person name="Shigenobu S."/>
        </authorList>
    </citation>
    <scope>NUCLEOTIDE SEQUENCE [LARGE SCALE GENOMIC DNA]</scope>
</reference>
<name>A0AAV3Y5C7_9GAST</name>
<proteinExistence type="predicted"/>
<keyword evidence="2" id="KW-1185">Reference proteome</keyword>
<sequence>MNDENWRASEAMPYDLQALVWFFISPQQTDLRLSSSCQARAPLAGLEPATEGARLRNQLDCQIIPAVLLPCYKVKSPPTNSSC</sequence>
<comment type="caution">
    <text evidence="1">The sequence shown here is derived from an EMBL/GenBank/DDBJ whole genome shotgun (WGS) entry which is preliminary data.</text>
</comment>
<dbReference type="Proteomes" id="UP000735302">
    <property type="component" value="Unassembled WGS sequence"/>
</dbReference>
<accession>A0AAV3Y5C7</accession>
<gene>
    <name evidence="1" type="ORF">PoB_000393900</name>
</gene>
<protein>
    <submittedName>
        <fullName evidence="1">Uncharacterized protein</fullName>
    </submittedName>
</protein>
<dbReference type="AlphaFoldDB" id="A0AAV3Y5C7"/>
<evidence type="ECO:0000313" key="1">
    <source>
        <dbReference type="EMBL" id="GFN77433.1"/>
    </source>
</evidence>
<dbReference type="EMBL" id="BLXT01000474">
    <property type="protein sequence ID" value="GFN77433.1"/>
    <property type="molecule type" value="Genomic_DNA"/>
</dbReference>
<organism evidence="1 2">
    <name type="scientific">Plakobranchus ocellatus</name>
    <dbReference type="NCBI Taxonomy" id="259542"/>
    <lineage>
        <taxon>Eukaryota</taxon>
        <taxon>Metazoa</taxon>
        <taxon>Spiralia</taxon>
        <taxon>Lophotrochozoa</taxon>
        <taxon>Mollusca</taxon>
        <taxon>Gastropoda</taxon>
        <taxon>Heterobranchia</taxon>
        <taxon>Euthyneura</taxon>
        <taxon>Panpulmonata</taxon>
        <taxon>Sacoglossa</taxon>
        <taxon>Placobranchoidea</taxon>
        <taxon>Plakobranchidae</taxon>
        <taxon>Plakobranchus</taxon>
    </lineage>
</organism>